<accession>A0A821QAA6</accession>
<evidence type="ECO:0000313" key="2">
    <source>
        <dbReference type="EMBL" id="CAF4821189.1"/>
    </source>
</evidence>
<feature type="compositionally biased region" description="Polar residues" evidence="1">
    <location>
        <begin position="67"/>
        <end position="82"/>
    </location>
</feature>
<evidence type="ECO:0000256" key="1">
    <source>
        <dbReference type="SAM" id="MobiDB-lite"/>
    </source>
</evidence>
<dbReference type="AlphaFoldDB" id="A0A821QAA6"/>
<proteinExistence type="predicted"/>
<organism evidence="2 3">
    <name type="scientific">Pieris macdunnoughi</name>
    <dbReference type="NCBI Taxonomy" id="345717"/>
    <lineage>
        <taxon>Eukaryota</taxon>
        <taxon>Metazoa</taxon>
        <taxon>Ecdysozoa</taxon>
        <taxon>Arthropoda</taxon>
        <taxon>Hexapoda</taxon>
        <taxon>Insecta</taxon>
        <taxon>Pterygota</taxon>
        <taxon>Neoptera</taxon>
        <taxon>Endopterygota</taxon>
        <taxon>Lepidoptera</taxon>
        <taxon>Glossata</taxon>
        <taxon>Ditrysia</taxon>
        <taxon>Papilionoidea</taxon>
        <taxon>Pieridae</taxon>
        <taxon>Pierinae</taxon>
        <taxon>Pieris</taxon>
    </lineage>
</organism>
<sequence>MQLQFALSSRRSSSLAPLIAFPRHITRLVISYQAPRHIEKDPDAKGAAKPAFPTVTGGLRTHPTKSRPCSSNSTKNQFFPRL</sequence>
<name>A0A821QAA6_9NEOP</name>
<feature type="region of interest" description="Disordered" evidence="1">
    <location>
        <begin position="40"/>
        <end position="82"/>
    </location>
</feature>
<comment type="caution">
    <text evidence="2">The sequence shown here is derived from an EMBL/GenBank/DDBJ whole genome shotgun (WGS) entry which is preliminary data.</text>
</comment>
<gene>
    <name evidence="2" type="ORF">PMACD_LOCUS4613</name>
</gene>
<protein>
    <submittedName>
        <fullName evidence="2">Uncharacterized protein</fullName>
    </submittedName>
</protein>
<keyword evidence="3" id="KW-1185">Reference proteome</keyword>
<dbReference type="Proteomes" id="UP000663880">
    <property type="component" value="Unassembled WGS sequence"/>
</dbReference>
<dbReference type="EMBL" id="CAJOBZ010000008">
    <property type="protein sequence ID" value="CAF4821189.1"/>
    <property type="molecule type" value="Genomic_DNA"/>
</dbReference>
<reference evidence="2" key="1">
    <citation type="submission" date="2021-02" db="EMBL/GenBank/DDBJ databases">
        <authorList>
            <person name="Steward A R."/>
        </authorList>
    </citation>
    <scope>NUCLEOTIDE SEQUENCE</scope>
</reference>
<evidence type="ECO:0000313" key="3">
    <source>
        <dbReference type="Proteomes" id="UP000663880"/>
    </source>
</evidence>